<name>A0A9W6GRK8_9HYPH</name>
<dbReference type="Proteomes" id="UP001144323">
    <property type="component" value="Unassembled WGS sequence"/>
</dbReference>
<evidence type="ECO:0000313" key="3">
    <source>
        <dbReference type="Proteomes" id="UP001144323"/>
    </source>
</evidence>
<reference evidence="2" key="1">
    <citation type="journal article" date="2023" name="Int. J. Syst. Evol. Microbiol.">
        <title>Methylocystis iwaonis sp. nov., a type II methane-oxidizing bacterium from surface soil of a rice paddy field in Japan, and emended description of the genus Methylocystis (ex Whittenbury et al. 1970) Bowman et al. 1993.</title>
        <authorList>
            <person name="Kaise H."/>
            <person name="Sawadogo J.B."/>
            <person name="Alam M.S."/>
            <person name="Ueno C."/>
            <person name="Dianou D."/>
            <person name="Shinjo R."/>
            <person name="Asakawa S."/>
        </authorList>
    </citation>
    <scope>NUCLEOTIDE SEQUENCE</scope>
    <source>
        <strain evidence="2">LMG27198</strain>
    </source>
</reference>
<dbReference type="EMBL" id="BSEC01000001">
    <property type="protein sequence ID" value="GLI91787.1"/>
    <property type="molecule type" value="Genomic_DNA"/>
</dbReference>
<sequence length="69" mass="7130">MTGVGKPRGAPLSGDGGDARINARGPFPGGVGKNSQGAWELLLTYWFFEKNCVQSDTLGECFALALAGA</sequence>
<evidence type="ECO:0000256" key="1">
    <source>
        <dbReference type="SAM" id="MobiDB-lite"/>
    </source>
</evidence>
<proteinExistence type="predicted"/>
<comment type="caution">
    <text evidence="2">The sequence shown here is derived from an EMBL/GenBank/DDBJ whole genome shotgun (WGS) entry which is preliminary data.</text>
</comment>
<dbReference type="RefSeq" id="WP_281800607.1">
    <property type="nucleotide sequence ID" value="NZ_BSEC01000001.1"/>
</dbReference>
<accession>A0A9W6GRK8</accession>
<organism evidence="2 3">
    <name type="scientific">Methylocystis echinoides</name>
    <dbReference type="NCBI Taxonomy" id="29468"/>
    <lineage>
        <taxon>Bacteria</taxon>
        <taxon>Pseudomonadati</taxon>
        <taxon>Pseudomonadota</taxon>
        <taxon>Alphaproteobacteria</taxon>
        <taxon>Hyphomicrobiales</taxon>
        <taxon>Methylocystaceae</taxon>
        <taxon>Methylocystis</taxon>
    </lineage>
</organism>
<protein>
    <submittedName>
        <fullName evidence="2">Uncharacterized protein</fullName>
    </submittedName>
</protein>
<keyword evidence="3" id="KW-1185">Reference proteome</keyword>
<feature type="region of interest" description="Disordered" evidence="1">
    <location>
        <begin position="1"/>
        <end position="28"/>
    </location>
</feature>
<gene>
    <name evidence="2" type="ORF">LMG27198_07790</name>
</gene>
<dbReference type="AlphaFoldDB" id="A0A9W6GRK8"/>
<evidence type="ECO:0000313" key="2">
    <source>
        <dbReference type="EMBL" id="GLI91787.1"/>
    </source>
</evidence>